<dbReference type="OrthoDB" id="9938625at2"/>
<evidence type="ECO:0000313" key="1">
    <source>
        <dbReference type="EMBL" id="OSM02278.1"/>
    </source>
</evidence>
<proteinExistence type="predicted"/>
<organism evidence="1 2">
    <name type="scientific">Magnetofaba australis IT-1</name>
    <dbReference type="NCBI Taxonomy" id="1434232"/>
    <lineage>
        <taxon>Bacteria</taxon>
        <taxon>Pseudomonadati</taxon>
        <taxon>Pseudomonadota</taxon>
        <taxon>Magnetococcia</taxon>
        <taxon>Magnetococcales</taxon>
        <taxon>Magnetococcaceae</taxon>
        <taxon>Magnetofaba</taxon>
    </lineage>
</organism>
<dbReference type="AlphaFoldDB" id="A0A1Y2K2L7"/>
<dbReference type="EMBL" id="LVJN01000020">
    <property type="protein sequence ID" value="OSM02278.1"/>
    <property type="molecule type" value="Genomic_DNA"/>
</dbReference>
<accession>A0A1Y2K2L7</accession>
<dbReference type="Proteomes" id="UP000194003">
    <property type="component" value="Unassembled WGS sequence"/>
</dbReference>
<comment type="caution">
    <text evidence="1">The sequence shown here is derived from an EMBL/GenBank/DDBJ whole genome shotgun (WGS) entry which is preliminary data.</text>
</comment>
<name>A0A1Y2K2L7_9PROT</name>
<sequence length="133" mass="14823">MAKPDVNWDFTELDHGQLEKIAWIAERTKFALTTGMSALQRLNQITDDATQLDAISPELDGALNASLQEIRAMLGENSSTANALEPEARAQLVREKLGQLILAWDDIQRRVNALLRERDPEVSLCAQAKELPN</sequence>
<gene>
    <name evidence="1" type="ORF">MAIT1_02398</name>
</gene>
<reference evidence="1 2" key="1">
    <citation type="journal article" date="2016" name="BMC Genomics">
        <title>Combined genomic and structural analyses of a cultured magnetotactic bacterium reveals its niche adaptation to a dynamic environment.</title>
        <authorList>
            <person name="Araujo A.C."/>
            <person name="Morillo V."/>
            <person name="Cypriano J."/>
            <person name="Teixeira L.C."/>
            <person name="Leao P."/>
            <person name="Lyra S."/>
            <person name="Almeida L.G."/>
            <person name="Bazylinski D.A."/>
            <person name="Vasconcellos A.T."/>
            <person name="Abreu F."/>
            <person name="Lins U."/>
        </authorList>
    </citation>
    <scope>NUCLEOTIDE SEQUENCE [LARGE SCALE GENOMIC DNA]</scope>
    <source>
        <strain evidence="1 2">IT-1</strain>
    </source>
</reference>
<protein>
    <submittedName>
        <fullName evidence="1">Uncharacterized protein</fullName>
    </submittedName>
</protein>
<evidence type="ECO:0000313" key="2">
    <source>
        <dbReference type="Proteomes" id="UP000194003"/>
    </source>
</evidence>
<keyword evidence="2" id="KW-1185">Reference proteome</keyword>
<dbReference type="RefSeq" id="WP_085444757.1">
    <property type="nucleotide sequence ID" value="NZ_LVJN01000020.1"/>
</dbReference>